<feature type="transmembrane region" description="Helical" evidence="1">
    <location>
        <begin position="21"/>
        <end position="43"/>
    </location>
</feature>
<keyword evidence="1" id="KW-0812">Transmembrane</keyword>
<evidence type="ECO:0000256" key="1">
    <source>
        <dbReference type="SAM" id="Phobius"/>
    </source>
</evidence>
<comment type="caution">
    <text evidence="2">The sequence shown here is derived from an EMBL/GenBank/DDBJ whole genome shotgun (WGS) entry which is preliminary data.</text>
</comment>
<dbReference type="SUPFAM" id="SSF54523">
    <property type="entry name" value="Pili subunits"/>
    <property type="match status" value="1"/>
</dbReference>
<dbReference type="Gene3D" id="3.30.700.10">
    <property type="entry name" value="Glycoprotein, Type 4 Pilin"/>
    <property type="match status" value="1"/>
</dbReference>
<dbReference type="InterPro" id="IPR012902">
    <property type="entry name" value="N_methyl_site"/>
</dbReference>
<dbReference type="NCBIfam" id="TIGR02532">
    <property type="entry name" value="IV_pilin_GFxxxE"/>
    <property type="match status" value="1"/>
</dbReference>
<evidence type="ECO:0000313" key="2">
    <source>
        <dbReference type="EMBL" id="MBH8581250.1"/>
    </source>
</evidence>
<dbReference type="Pfam" id="PF16732">
    <property type="entry name" value="ComP_DUS"/>
    <property type="match status" value="1"/>
</dbReference>
<dbReference type="InterPro" id="IPR031982">
    <property type="entry name" value="PilE-like"/>
</dbReference>
<name>A0ABD4L3I1_9GAMM</name>
<reference evidence="2 3" key="1">
    <citation type="submission" date="2020-12" db="EMBL/GenBank/DDBJ databases">
        <title>Draft genome sequence of Halomonas pacifica strain CARE-V15.</title>
        <authorList>
            <person name="Vignesh N."/>
            <person name="Thabitha A."/>
            <person name="Saravanan R."/>
            <person name="Manigandan V."/>
        </authorList>
    </citation>
    <scope>NUCLEOTIDE SEQUENCE [LARGE SCALE GENOMIC DNA]</scope>
    <source>
        <strain evidence="2 3">CARE-V15</strain>
    </source>
</reference>
<keyword evidence="1" id="KW-0472">Membrane</keyword>
<proteinExistence type="predicted"/>
<keyword evidence="1" id="KW-1133">Transmembrane helix</keyword>
<gene>
    <name evidence="2" type="ORF">I7V36_14190</name>
</gene>
<dbReference type="EMBL" id="JAEDAF010000014">
    <property type="protein sequence ID" value="MBH8581250.1"/>
    <property type="molecule type" value="Genomic_DNA"/>
</dbReference>
<organism evidence="2 3">
    <name type="scientific">Bisbaumannia pacifica</name>
    <dbReference type="NCBI Taxonomy" id="77098"/>
    <lineage>
        <taxon>Bacteria</taxon>
        <taxon>Pseudomonadati</taxon>
        <taxon>Pseudomonadota</taxon>
        <taxon>Gammaproteobacteria</taxon>
        <taxon>Oceanospirillales</taxon>
        <taxon>Halomonadaceae</taxon>
        <taxon>Bisbaumannia</taxon>
    </lineage>
</organism>
<dbReference type="RefSeq" id="WP_198058192.1">
    <property type="nucleotide sequence ID" value="NZ_JAEDAF010000014.1"/>
</dbReference>
<protein>
    <submittedName>
        <fullName evidence="2">Prepilin-type N-terminal cleavage/methylation domain-containing protein</fullName>
    </submittedName>
</protein>
<dbReference type="PROSITE" id="PS00409">
    <property type="entry name" value="PROKAR_NTER_METHYL"/>
    <property type="match status" value="1"/>
</dbReference>
<dbReference type="InterPro" id="IPR045584">
    <property type="entry name" value="Pilin-like"/>
</dbReference>
<accession>A0ABD4L3I1</accession>
<dbReference type="Proteomes" id="UP000651738">
    <property type="component" value="Unassembled WGS sequence"/>
</dbReference>
<evidence type="ECO:0000313" key="3">
    <source>
        <dbReference type="Proteomes" id="UP000651738"/>
    </source>
</evidence>
<dbReference type="AlphaFoldDB" id="A0ABD4L3I1"/>
<dbReference type="Pfam" id="PF07963">
    <property type="entry name" value="N_methyl"/>
    <property type="match status" value="1"/>
</dbReference>
<sequence length="141" mass="15033">MRAGEQATTRPGGRRRQAGFTLIEVMIAVAVVAILAAIAYPSYIRYVTESRRTEAKAILTETAGRLERCYTVSSDYTGCVTFPVDSENGFYRISDPGGALTASAYTLSAVPQGAQATRDTECGTFTLTQTGARGAGDSDCW</sequence>